<reference evidence="1" key="2">
    <citation type="submission" date="2020-11" db="EMBL/GenBank/DDBJ databases">
        <authorList>
            <person name="McCartney M.A."/>
            <person name="Auch B."/>
            <person name="Kono T."/>
            <person name="Mallez S."/>
            <person name="Becker A."/>
            <person name="Gohl D.M."/>
            <person name="Silverstein K.A.T."/>
            <person name="Koren S."/>
            <person name="Bechman K.B."/>
            <person name="Herman A."/>
            <person name="Abrahante J.E."/>
            <person name="Garbe J."/>
        </authorList>
    </citation>
    <scope>NUCLEOTIDE SEQUENCE</scope>
    <source>
        <strain evidence="1">Duluth1</strain>
        <tissue evidence="1">Whole animal</tissue>
    </source>
</reference>
<organism evidence="1 2">
    <name type="scientific">Dreissena polymorpha</name>
    <name type="common">Zebra mussel</name>
    <name type="synonym">Mytilus polymorpha</name>
    <dbReference type="NCBI Taxonomy" id="45954"/>
    <lineage>
        <taxon>Eukaryota</taxon>
        <taxon>Metazoa</taxon>
        <taxon>Spiralia</taxon>
        <taxon>Lophotrochozoa</taxon>
        <taxon>Mollusca</taxon>
        <taxon>Bivalvia</taxon>
        <taxon>Autobranchia</taxon>
        <taxon>Heteroconchia</taxon>
        <taxon>Euheterodonta</taxon>
        <taxon>Imparidentia</taxon>
        <taxon>Neoheterodontei</taxon>
        <taxon>Myida</taxon>
        <taxon>Dreissenoidea</taxon>
        <taxon>Dreissenidae</taxon>
        <taxon>Dreissena</taxon>
    </lineage>
</organism>
<evidence type="ECO:0000313" key="1">
    <source>
        <dbReference type="EMBL" id="KAH3771477.1"/>
    </source>
</evidence>
<proteinExistence type="predicted"/>
<name>A0A9D4E0F9_DREPO</name>
<dbReference type="Proteomes" id="UP000828390">
    <property type="component" value="Unassembled WGS sequence"/>
</dbReference>
<dbReference type="EMBL" id="JAIWYP010000009">
    <property type="protein sequence ID" value="KAH3771477.1"/>
    <property type="molecule type" value="Genomic_DNA"/>
</dbReference>
<keyword evidence="2" id="KW-1185">Reference proteome</keyword>
<gene>
    <name evidence="1" type="ORF">DPMN_172796</name>
</gene>
<comment type="caution">
    <text evidence="1">The sequence shown here is derived from an EMBL/GenBank/DDBJ whole genome shotgun (WGS) entry which is preliminary data.</text>
</comment>
<reference evidence="1" key="1">
    <citation type="journal article" date="2019" name="bioRxiv">
        <title>The Genome of the Zebra Mussel, Dreissena polymorpha: A Resource for Invasive Species Research.</title>
        <authorList>
            <person name="McCartney M.A."/>
            <person name="Auch B."/>
            <person name="Kono T."/>
            <person name="Mallez S."/>
            <person name="Zhang Y."/>
            <person name="Obille A."/>
            <person name="Becker A."/>
            <person name="Abrahante J.E."/>
            <person name="Garbe J."/>
            <person name="Badalamenti J.P."/>
            <person name="Herman A."/>
            <person name="Mangelson H."/>
            <person name="Liachko I."/>
            <person name="Sullivan S."/>
            <person name="Sone E.D."/>
            <person name="Koren S."/>
            <person name="Silverstein K.A.T."/>
            <person name="Beckman K.B."/>
            <person name="Gohl D.M."/>
        </authorList>
    </citation>
    <scope>NUCLEOTIDE SEQUENCE</scope>
    <source>
        <strain evidence="1">Duluth1</strain>
        <tissue evidence="1">Whole animal</tissue>
    </source>
</reference>
<sequence length="72" mass="8262">MQCEKRSAKGVQPLPVHILRMTDHPPLKDSLEFRVRSWGRKQFMVLVTARNVHCNLGNTCTNCSVFGTIFFL</sequence>
<evidence type="ECO:0000313" key="2">
    <source>
        <dbReference type="Proteomes" id="UP000828390"/>
    </source>
</evidence>
<accession>A0A9D4E0F9</accession>
<protein>
    <submittedName>
        <fullName evidence="1">Uncharacterized protein</fullName>
    </submittedName>
</protein>
<dbReference type="AlphaFoldDB" id="A0A9D4E0F9"/>